<dbReference type="InterPro" id="IPR024294">
    <property type="entry name" value="DUF3810"/>
</dbReference>
<keyword evidence="1" id="KW-0472">Membrane</keyword>
<dbReference type="EMBL" id="QRJE01000007">
    <property type="protein sequence ID" value="RHH14610.1"/>
    <property type="molecule type" value="Genomic_DNA"/>
</dbReference>
<evidence type="ECO:0000313" key="4">
    <source>
        <dbReference type="EMBL" id="RHH14610.1"/>
    </source>
</evidence>
<dbReference type="RefSeq" id="WP_005809998.1">
    <property type="nucleotide sequence ID" value="NZ_CABJEQ010000012.1"/>
</dbReference>
<reference evidence="2" key="2">
    <citation type="submission" date="2014-07" db="EMBL/GenBank/DDBJ databases">
        <title>Genetics and epidemiology of antimicrobial resistance in B. fragilis group.</title>
        <authorList>
            <person name="Sydenham T.V."/>
            <person name="Hasman H."/>
            <person name="Kemp M."/>
            <person name="Justesen U.S."/>
        </authorList>
    </citation>
    <scope>NUCLEOTIDE SEQUENCE [LARGE SCALE GENOMIC DNA]</scope>
    <source>
        <strain evidence="2">DCMOUH0018B</strain>
    </source>
</reference>
<sequence length="354" mass="41303">MKSKKRVIRYSVLGTLIILVWVTQAIPAMGEGYARSVYPVISYVLSGFSNFIPFALGDLFIAFSITGIILYPVYARIRQKLSWKTILRRDMEYLAWIYVWFYLAWGLNYSQRNFYERTGIPYITYTPENFDHFVNQYIYLLNESYVPITRIDKETICKEAISQYSLISDSLGVHHPPHSMPQVKTMLFTPLISMVGVTGSMGPFFCEFTLNGDLLPPQYPATYTHELAHLLGITSEAEANFYAYQVCTRSTNREIRFSGYFSILGHVLANARRLMTENEYRELFSRIRPEIIELARKDQEYWMAKYSPLIGDIQDWIYDLYLKGNKIESGRKNYSEVIGLLISYNEWKKESNKE</sequence>
<dbReference type="Pfam" id="PF12725">
    <property type="entry name" value="DUF3810"/>
    <property type="match status" value="1"/>
</dbReference>
<keyword evidence="1" id="KW-0812">Transmembrane</keyword>
<protein>
    <submittedName>
        <fullName evidence="4">DUF3810 domain-containing protein</fullName>
    </submittedName>
    <submittedName>
        <fullName evidence="2">Zinc-binding protein</fullName>
    </submittedName>
</protein>
<dbReference type="PATRIC" id="fig|817.52.peg.1653"/>
<dbReference type="EMBL" id="JAPUAC010000010">
    <property type="protein sequence ID" value="MCZ2655193.1"/>
    <property type="molecule type" value="Genomic_DNA"/>
</dbReference>
<evidence type="ECO:0000313" key="5">
    <source>
        <dbReference type="Proteomes" id="UP000266644"/>
    </source>
</evidence>
<dbReference type="AlphaFoldDB" id="A0A0I9RYD7"/>
<name>A0A0I9RYD7_BACFG</name>
<evidence type="ECO:0000256" key="1">
    <source>
        <dbReference type="SAM" id="Phobius"/>
    </source>
</evidence>
<comment type="caution">
    <text evidence="4">The sequence shown here is derived from an EMBL/GenBank/DDBJ whole genome shotgun (WGS) entry which is preliminary data.</text>
</comment>
<proteinExistence type="predicted"/>
<organism evidence="4 5">
    <name type="scientific">Bacteroides fragilis</name>
    <dbReference type="NCBI Taxonomy" id="817"/>
    <lineage>
        <taxon>Bacteria</taxon>
        <taxon>Pseudomonadati</taxon>
        <taxon>Bacteroidota</taxon>
        <taxon>Bacteroidia</taxon>
        <taxon>Bacteroidales</taxon>
        <taxon>Bacteroidaceae</taxon>
        <taxon>Bacteroides</taxon>
    </lineage>
</organism>
<dbReference type="Proteomes" id="UP000266644">
    <property type="component" value="Unassembled WGS sequence"/>
</dbReference>
<dbReference type="EMBL" id="JMZZ02000220">
    <property type="protein sequence ID" value="KFX73385.1"/>
    <property type="molecule type" value="Genomic_DNA"/>
</dbReference>
<keyword evidence="1" id="KW-1133">Transmembrane helix</keyword>
<reference evidence="4 5" key="3">
    <citation type="submission" date="2018-08" db="EMBL/GenBank/DDBJ databases">
        <title>A genome reference for cultivated species of the human gut microbiota.</title>
        <authorList>
            <person name="Zou Y."/>
            <person name="Xue W."/>
            <person name="Luo G."/>
        </authorList>
    </citation>
    <scope>NUCLEOTIDE SEQUENCE [LARGE SCALE GENOMIC DNA]</scope>
    <source>
        <strain evidence="4 5">AM18-6</strain>
    </source>
</reference>
<evidence type="ECO:0000313" key="3">
    <source>
        <dbReference type="EMBL" id="MCZ2655193.1"/>
    </source>
</evidence>
<feature type="transmembrane region" description="Helical" evidence="1">
    <location>
        <begin position="93"/>
        <end position="110"/>
    </location>
</feature>
<feature type="transmembrane region" description="Helical" evidence="1">
    <location>
        <begin position="51"/>
        <end position="73"/>
    </location>
</feature>
<evidence type="ECO:0000313" key="2">
    <source>
        <dbReference type="EMBL" id="KFX73385.1"/>
    </source>
</evidence>
<dbReference type="Proteomes" id="UP001075704">
    <property type="component" value="Unassembled WGS sequence"/>
</dbReference>
<reference evidence="2" key="1">
    <citation type="book" date="2014" name="THE 24TH EUROPEAN CONGRESS OF CLINICAL MICROBIOLOGY AND INFECTIOUS DISEASES" publisher="ECCMID 2014" city="Barcelona, Spain">
        <title>Identification of resistance genes in three multidrug-resistant Bacteroides fragilis isolates by whole genome sequencing.</title>
        <editorList>
            <person name="Unknown"/>
            <person name="A."/>
        </editorList>
        <authorList>
            <person name="Sydenham T.V."/>
            <person name="Hasman H."/>
            <person name="Wang M."/>
            <person name="Soki J."/>
            <person name="Nagy E."/>
            <person name="Justesen U.S."/>
        </authorList>
    </citation>
    <scope>NUCLEOTIDE SEQUENCE</scope>
    <source>
        <strain evidence="2">DCMOUH0018B</strain>
    </source>
</reference>
<accession>A0A0I9RYD7</accession>
<gene>
    <name evidence="4" type="ORF">DW228_05640</name>
    <name evidence="2" type="ORF">EE52_0218135</name>
    <name evidence="3" type="ORF">O1422_13560</name>
</gene>
<reference evidence="3" key="4">
    <citation type="submission" date="2022-12" db="EMBL/GenBank/DDBJ databases">
        <title>Development of a Multilocus Sequence Typing Scheme for Bacteroides fragilis Based on Whole Genome Sequencing Data and Clinical Application.</title>
        <authorList>
            <person name="Nielsen F.D."/>
            <person name="Justesen U.S."/>
        </authorList>
    </citation>
    <scope>NUCLEOTIDE SEQUENCE</scope>
    <source>
        <strain evidence="3">BF_BC_ODE_DK_2015_2</strain>
    </source>
</reference>